<dbReference type="KEGG" id="lact:D7I46_05415"/>
<reference evidence="2 3" key="1">
    <citation type="submission" date="2018-09" db="EMBL/GenBank/DDBJ databases">
        <title>Genome sequencing of strain 1JSPR-7.</title>
        <authorList>
            <person name="Heo J."/>
            <person name="Kim S.-J."/>
            <person name="Kwon S.-W."/>
        </authorList>
    </citation>
    <scope>NUCLEOTIDE SEQUENCE [LARGE SCALE GENOMIC DNA]</scope>
    <source>
        <strain evidence="2 3">1JSPR-7</strain>
    </source>
</reference>
<sequence length="60" mass="6968">MTLETILWFIAPLAVLVAWVYYTKERFSSSDFAHKVIYIAGYVLLVIWFGLAVVWTLPNM</sequence>
<evidence type="ECO:0000256" key="1">
    <source>
        <dbReference type="SAM" id="Phobius"/>
    </source>
</evidence>
<feature type="transmembrane region" description="Helical" evidence="1">
    <location>
        <begin position="36"/>
        <end position="57"/>
    </location>
</feature>
<keyword evidence="1" id="KW-0472">Membrane</keyword>
<dbReference type="Proteomes" id="UP000269374">
    <property type="component" value="Chromosome"/>
</dbReference>
<gene>
    <name evidence="2" type="ORF">D7I46_05415</name>
</gene>
<proteinExistence type="predicted"/>
<feature type="transmembrane region" description="Helical" evidence="1">
    <location>
        <begin position="6"/>
        <end position="24"/>
    </location>
</feature>
<keyword evidence="1" id="KW-1133">Transmembrane helix</keyword>
<keyword evidence="1" id="KW-0812">Transmembrane</keyword>
<accession>A0A387BGR2</accession>
<evidence type="ECO:0000313" key="3">
    <source>
        <dbReference type="Proteomes" id="UP000269374"/>
    </source>
</evidence>
<evidence type="ECO:0000313" key="2">
    <source>
        <dbReference type="EMBL" id="AYG00579.1"/>
    </source>
</evidence>
<dbReference type="EMBL" id="CP032627">
    <property type="protein sequence ID" value="AYG00579.1"/>
    <property type="molecule type" value="Genomic_DNA"/>
</dbReference>
<organism evidence="2 3">
    <name type="scientific">Lactococcus allomyrinae</name>
    <dbReference type="NCBI Taxonomy" id="2419773"/>
    <lineage>
        <taxon>Bacteria</taxon>
        <taxon>Bacillati</taxon>
        <taxon>Bacillota</taxon>
        <taxon>Bacilli</taxon>
        <taxon>Lactobacillales</taxon>
        <taxon>Streptococcaceae</taxon>
        <taxon>Lactococcus</taxon>
    </lineage>
</organism>
<dbReference type="RefSeq" id="WP_120771967.1">
    <property type="nucleotide sequence ID" value="NZ_CP032627.1"/>
</dbReference>
<dbReference type="AlphaFoldDB" id="A0A387BGR2"/>
<protein>
    <submittedName>
        <fullName evidence="2">Uncharacterized protein</fullName>
    </submittedName>
</protein>
<keyword evidence="3" id="KW-1185">Reference proteome</keyword>
<name>A0A387BGR2_9LACT</name>
<dbReference type="OrthoDB" id="9854985at2"/>